<feature type="compositionally biased region" description="Polar residues" evidence="1">
    <location>
        <begin position="61"/>
        <end position="70"/>
    </location>
</feature>
<gene>
    <name evidence="3" type="ORF">NP493_97g01033</name>
</gene>
<dbReference type="Proteomes" id="UP001209878">
    <property type="component" value="Unassembled WGS sequence"/>
</dbReference>
<dbReference type="PANTHER" id="PTHR33444:SF2">
    <property type="entry name" value="MARVEL DOMAIN-CONTAINING PROTEIN"/>
    <property type="match status" value="1"/>
</dbReference>
<name>A0AAD9UHQ6_RIDPI</name>
<comment type="caution">
    <text evidence="3">The sequence shown here is derived from an EMBL/GenBank/DDBJ whole genome shotgun (WGS) entry which is preliminary data.</text>
</comment>
<keyword evidence="2" id="KW-0812">Transmembrane</keyword>
<dbReference type="EMBL" id="JAODUO010000097">
    <property type="protein sequence ID" value="KAK2189776.1"/>
    <property type="molecule type" value="Genomic_DNA"/>
</dbReference>
<evidence type="ECO:0000313" key="3">
    <source>
        <dbReference type="EMBL" id="KAK2189776.1"/>
    </source>
</evidence>
<feature type="transmembrane region" description="Helical" evidence="2">
    <location>
        <begin position="100"/>
        <end position="127"/>
    </location>
</feature>
<protein>
    <submittedName>
        <fullName evidence="3">Uncharacterized protein</fullName>
    </submittedName>
</protein>
<evidence type="ECO:0000256" key="2">
    <source>
        <dbReference type="SAM" id="Phobius"/>
    </source>
</evidence>
<sequence>MVHDQVNRGRTEDLEARRLLSDLSYTDLDLEIGAASDPPPEHLPPPAYQPSYGSSDAVPPSYSNTDTVTNDPPPSYDSLFGQVRSARQESSSIFEFFKKFLLIILSTVGCTIVVALVLAIPISMIVIGSMYLGQCPREHYIPIYLIVAGVFGILKNLSNVTQRVKNRLDEDDETENVAKTNPFDGTLNCFLFAWFIAGNVWIYRVYNDFNSEDPSSSEYCHPTLYWFAFWVTTATYIFGVTMCCCICCTGLIASCFTSSST</sequence>
<organism evidence="3 4">
    <name type="scientific">Ridgeia piscesae</name>
    <name type="common">Tubeworm</name>
    <dbReference type="NCBI Taxonomy" id="27915"/>
    <lineage>
        <taxon>Eukaryota</taxon>
        <taxon>Metazoa</taxon>
        <taxon>Spiralia</taxon>
        <taxon>Lophotrochozoa</taxon>
        <taxon>Annelida</taxon>
        <taxon>Polychaeta</taxon>
        <taxon>Sedentaria</taxon>
        <taxon>Canalipalpata</taxon>
        <taxon>Sabellida</taxon>
        <taxon>Siboglinidae</taxon>
        <taxon>Ridgeia</taxon>
    </lineage>
</organism>
<proteinExistence type="predicted"/>
<dbReference type="InterPro" id="IPR040350">
    <property type="entry name" value="TMEM272"/>
</dbReference>
<feature type="compositionally biased region" description="Pro residues" evidence="1">
    <location>
        <begin position="37"/>
        <end position="48"/>
    </location>
</feature>
<keyword evidence="2" id="KW-0472">Membrane</keyword>
<keyword evidence="4" id="KW-1185">Reference proteome</keyword>
<evidence type="ECO:0000256" key="1">
    <source>
        <dbReference type="SAM" id="MobiDB-lite"/>
    </source>
</evidence>
<keyword evidence="2" id="KW-1133">Transmembrane helix</keyword>
<feature type="region of interest" description="Disordered" evidence="1">
    <location>
        <begin position="31"/>
        <end position="76"/>
    </location>
</feature>
<feature type="transmembrane region" description="Helical" evidence="2">
    <location>
        <begin position="226"/>
        <end position="256"/>
    </location>
</feature>
<accession>A0AAD9UHQ6</accession>
<reference evidence="3" key="1">
    <citation type="journal article" date="2023" name="Mol. Biol. Evol.">
        <title>Third-Generation Sequencing Reveals the Adaptive Role of the Epigenome in Three Deep-Sea Polychaetes.</title>
        <authorList>
            <person name="Perez M."/>
            <person name="Aroh O."/>
            <person name="Sun Y."/>
            <person name="Lan Y."/>
            <person name="Juniper S.K."/>
            <person name="Young C.R."/>
            <person name="Angers B."/>
            <person name="Qian P.Y."/>
        </authorList>
    </citation>
    <scope>NUCLEOTIDE SEQUENCE</scope>
    <source>
        <strain evidence="3">R07B-5</strain>
    </source>
</reference>
<feature type="transmembrane region" description="Helical" evidence="2">
    <location>
        <begin position="187"/>
        <end position="206"/>
    </location>
</feature>
<dbReference type="AlphaFoldDB" id="A0AAD9UHQ6"/>
<evidence type="ECO:0000313" key="4">
    <source>
        <dbReference type="Proteomes" id="UP001209878"/>
    </source>
</evidence>
<dbReference type="PANTHER" id="PTHR33444">
    <property type="entry name" value="SI:DKEY-19B23.12-RELATED"/>
    <property type="match status" value="1"/>
</dbReference>
<feature type="transmembrane region" description="Helical" evidence="2">
    <location>
        <begin position="139"/>
        <end position="157"/>
    </location>
</feature>